<dbReference type="EMBL" id="CP032419">
    <property type="protein sequence ID" value="AYC34589.1"/>
    <property type="molecule type" value="Genomic_DNA"/>
</dbReference>
<feature type="transmembrane region" description="Helical" evidence="1">
    <location>
        <begin position="321"/>
        <end position="340"/>
    </location>
</feature>
<feature type="transmembrane region" description="Helical" evidence="1">
    <location>
        <begin position="255"/>
        <end position="274"/>
    </location>
</feature>
<evidence type="ECO:0000313" key="3">
    <source>
        <dbReference type="Proteomes" id="UP000265560"/>
    </source>
</evidence>
<dbReference type="Proteomes" id="UP000265560">
    <property type="component" value="Chromosome"/>
</dbReference>
<sequence>MSVLGFWLLALALYTLVATLGGRRLLPIVGQLLVASLAIPALLLGWVEPHWQLDARALLAPAWVEALYGLCFALLLGYILSDVIDLELSPACLKIALPSFLVPLLAGIACAVWLLPGPRDWLSALGIGLLFSITAIPVLYLFLQSIDYPPVATRRLLHTAILMDFLCWSLFGLAQGSAQPTSLLAPLAAAALPLLLHRLGLRHPLVYSLPFFALMLLLQSLKLNALVFGIGYLLCLAALRQPLRLPLPERHWKRLLNGVAVPLILTCGVLRVDFHGLAGDYPWSAFAALLVLPVLSKVLGSWLGLHWAAPAAPARLKWRESLLLNIRGLTEVVFLNLLLQQQLIDAPVYFGLLLMSLFSTLLPALLGKRHPVHSEPEARSRYEVS</sequence>
<dbReference type="KEGG" id="pcav:D3880_20405"/>
<name>A0A385Z5J7_9PSED</name>
<feature type="transmembrane region" description="Helical" evidence="1">
    <location>
        <begin position="346"/>
        <end position="366"/>
    </location>
</feature>
<accession>A0A385Z5J7</accession>
<keyword evidence="1" id="KW-0812">Transmembrane</keyword>
<dbReference type="AlphaFoldDB" id="A0A385Z5J7"/>
<feature type="transmembrane region" description="Helical" evidence="1">
    <location>
        <begin position="122"/>
        <end position="143"/>
    </location>
</feature>
<keyword evidence="1" id="KW-0472">Membrane</keyword>
<evidence type="ECO:0000256" key="1">
    <source>
        <dbReference type="SAM" id="Phobius"/>
    </source>
</evidence>
<keyword evidence="1" id="KW-1133">Transmembrane helix</keyword>
<dbReference type="InterPro" id="IPR038770">
    <property type="entry name" value="Na+/solute_symporter_sf"/>
</dbReference>
<feature type="transmembrane region" description="Helical" evidence="1">
    <location>
        <begin position="155"/>
        <end position="174"/>
    </location>
</feature>
<protein>
    <submittedName>
        <fullName evidence="2">Sodium:proton antiporter</fullName>
    </submittedName>
</protein>
<feature type="transmembrane region" description="Helical" evidence="1">
    <location>
        <begin position="28"/>
        <end position="47"/>
    </location>
</feature>
<feature type="transmembrane region" description="Helical" evidence="1">
    <location>
        <begin position="95"/>
        <end position="115"/>
    </location>
</feature>
<keyword evidence="3" id="KW-1185">Reference proteome</keyword>
<dbReference type="OrthoDB" id="7024959at2"/>
<evidence type="ECO:0000313" key="2">
    <source>
        <dbReference type="EMBL" id="AYC34589.1"/>
    </source>
</evidence>
<feature type="transmembrane region" description="Helical" evidence="1">
    <location>
        <begin position="211"/>
        <end position="234"/>
    </location>
</feature>
<feature type="transmembrane region" description="Helical" evidence="1">
    <location>
        <begin position="286"/>
        <end position="309"/>
    </location>
</feature>
<gene>
    <name evidence="2" type="ORF">D3880_20405</name>
</gene>
<dbReference type="RefSeq" id="WP_119895241.1">
    <property type="nucleotide sequence ID" value="NZ_CP032419.1"/>
</dbReference>
<proteinExistence type="predicted"/>
<reference evidence="3" key="1">
    <citation type="submission" date="2018-09" db="EMBL/GenBank/DDBJ databases">
        <authorList>
            <person name="Zhu H."/>
        </authorList>
    </citation>
    <scope>NUCLEOTIDE SEQUENCE [LARGE SCALE GENOMIC DNA]</scope>
    <source>
        <strain evidence="3">K2W31S-8</strain>
    </source>
</reference>
<dbReference type="Gene3D" id="1.20.1530.20">
    <property type="match status" value="1"/>
</dbReference>
<feature type="transmembrane region" description="Helical" evidence="1">
    <location>
        <begin position="59"/>
        <end position="80"/>
    </location>
</feature>
<organism evidence="2 3">
    <name type="scientific">Pseudomonas cavernae</name>
    <dbReference type="NCBI Taxonomy" id="2320867"/>
    <lineage>
        <taxon>Bacteria</taxon>
        <taxon>Pseudomonadati</taxon>
        <taxon>Pseudomonadota</taxon>
        <taxon>Gammaproteobacteria</taxon>
        <taxon>Pseudomonadales</taxon>
        <taxon>Pseudomonadaceae</taxon>
        <taxon>Pseudomonas</taxon>
    </lineage>
</organism>